<organism evidence="2 3">
    <name type="scientific">Trematosphaeria pertusa</name>
    <dbReference type="NCBI Taxonomy" id="390896"/>
    <lineage>
        <taxon>Eukaryota</taxon>
        <taxon>Fungi</taxon>
        <taxon>Dikarya</taxon>
        <taxon>Ascomycota</taxon>
        <taxon>Pezizomycotina</taxon>
        <taxon>Dothideomycetes</taxon>
        <taxon>Pleosporomycetidae</taxon>
        <taxon>Pleosporales</taxon>
        <taxon>Massarineae</taxon>
        <taxon>Trematosphaeriaceae</taxon>
        <taxon>Trematosphaeria</taxon>
    </lineage>
</organism>
<dbReference type="InterPro" id="IPR011009">
    <property type="entry name" value="Kinase-like_dom_sf"/>
</dbReference>
<dbReference type="PROSITE" id="PS50011">
    <property type="entry name" value="PROTEIN_KINASE_DOM"/>
    <property type="match status" value="1"/>
</dbReference>
<proteinExistence type="predicted"/>
<dbReference type="GeneID" id="54583170"/>
<dbReference type="EMBL" id="ML987202">
    <property type="protein sequence ID" value="KAF2244976.1"/>
    <property type="molecule type" value="Genomic_DNA"/>
</dbReference>
<protein>
    <submittedName>
        <fullName evidence="2">Kinase-like protein</fullName>
    </submittedName>
</protein>
<feature type="domain" description="Protein kinase" evidence="1">
    <location>
        <begin position="12"/>
        <end position="268"/>
    </location>
</feature>
<dbReference type="RefSeq" id="XP_033679980.1">
    <property type="nucleotide sequence ID" value="XM_033829840.1"/>
</dbReference>
<dbReference type="GO" id="GO:0005524">
    <property type="term" value="F:ATP binding"/>
    <property type="evidence" value="ECO:0007669"/>
    <property type="project" value="InterPro"/>
</dbReference>
<dbReference type="Gene3D" id="1.10.510.10">
    <property type="entry name" value="Transferase(Phosphotransferase) domain 1"/>
    <property type="match status" value="1"/>
</dbReference>
<sequence length="268" mass="29657">MESPYPSLPDRVWDLPFLSAGVSGIVLQLSDSAVVKVPCGEPNRTAVQTERAIYKRLGSHPCITKLLYAHRDMLVLERLQYPLRKRLQDLHAAGRFPLHEDVLRWALQLAQALHHVHLSGVLQVDIGTYNALLDWDDNVKLCDFAGSSIDGSIPTVFPSIHSQHPNIPAKAPSVQSELFALGSMLYEVETMRKPYHDQPDSDITRLYAAGEFPDTSALLLGGVVTRCWRSEYKDVAQAIEDVSLVQDEIRSFSESSLGGNRGAQTQGG</sequence>
<dbReference type="AlphaFoldDB" id="A0A6A6I3X1"/>
<dbReference type="SUPFAM" id="SSF56112">
    <property type="entry name" value="Protein kinase-like (PK-like)"/>
    <property type="match status" value="1"/>
</dbReference>
<keyword evidence="2" id="KW-0808">Transferase</keyword>
<gene>
    <name evidence="2" type="ORF">BU26DRAFT_522678</name>
</gene>
<keyword evidence="2" id="KW-0418">Kinase</keyword>
<evidence type="ECO:0000313" key="2">
    <source>
        <dbReference type="EMBL" id="KAF2244976.1"/>
    </source>
</evidence>
<keyword evidence="3" id="KW-1185">Reference proteome</keyword>
<name>A0A6A6I3X1_9PLEO</name>
<dbReference type="Proteomes" id="UP000800094">
    <property type="component" value="Unassembled WGS sequence"/>
</dbReference>
<accession>A0A6A6I3X1</accession>
<evidence type="ECO:0000313" key="3">
    <source>
        <dbReference type="Proteomes" id="UP000800094"/>
    </source>
</evidence>
<dbReference type="PANTHER" id="PTHR44329">
    <property type="entry name" value="SERINE/THREONINE-PROTEIN KINASE TNNI3K-RELATED"/>
    <property type="match status" value="1"/>
</dbReference>
<dbReference type="OrthoDB" id="1668230at2759"/>
<reference evidence="2" key="1">
    <citation type="journal article" date="2020" name="Stud. Mycol.">
        <title>101 Dothideomycetes genomes: a test case for predicting lifestyles and emergence of pathogens.</title>
        <authorList>
            <person name="Haridas S."/>
            <person name="Albert R."/>
            <person name="Binder M."/>
            <person name="Bloem J."/>
            <person name="Labutti K."/>
            <person name="Salamov A."/>
            <person name="Andreopoulos B."/>
            <person name="Baker S."/>
            <person name="Barry K."/>
            <person name="Bills G."/>
            <person name="Bluhm B."/>
            <person name="Cannon C."/>
            <person name="Castanera R."/>
            <person name="Culley D."/>
            <person name="Daum C."/>
            <person name="Ezra D."/>
            <person name="Gonzalez J."/>
            <person name="Henrissat B."/>
            <person name="Kuo A."/>
            <person name="Liang C."/>
            <person name="Lipzen A."/>
            <person name="Lutzoni F."/>
            <person name="Magnuson J."/>
            <person name="Mondo S."/>
            <person name="Nolan M."/>
            <person name="Ohm R."/>
            <person name="Pangilinan J."/>
            <person name="Park H.-J."/>
            <person name="Ramirez L."/>
            <person name="Alfaro M."/>
            <person name="Sun H."/>
            <person name="Tritt A."/>
            <person name="Yoshinaga Y."/>
            <person name="Zwiers L.-H."/>
            <person name="Turgeon B."/>
            <person name="Goodwin S."/>
            <person name="Spatafora J."/>
            <person name="Crous P."/>
            <person name="Grigoriev I."/>
        </authorList>
    </citation>
    <scope>NUCLEOTIDE SEQUENCE</scope>
    <source>
        <strain evidence="2">CBS 122368</strain>
    </source>
</reference>
<dbReference type="GO" id="GO:0004674">
    <property type="term" value="F:protein serine/threonine kinase activity"/>
    <property type="evidence" value="ECO:0007669"/>
    <property type="project" value="TreeGrafter"/>
</dbReference>
<evidence type="ECO:0000259" key="1">
    <source>
        <dbReference type="PROSITE" id="PS50011"/>
    </source>
</evidence>
<dbReference type="InterPro" id="IPR051681">
    <property type="entry name" value="Ser/Thr_Kinases-Pseudokinases"/>
</dbReference>
<dbReference type="Pfam" id="PF00069">
    <property type="entry name" value="Pkinase"/>
    <property type="match status" value="1"/>
</dbReference>
<dbReference type="InterPro" id="IPR000719">
    <property type="entry name" value="Prot_kinase_dom"/>
</dbReference>